<protein>
    <submittedName>
        <fullName evidence="2">Uncharacterized protein</fullName>
    </submittedName>
</protein>
<comment type="caution">
    <text evidence="2">The sequence shown here is derived from an EMBL/GenBank/DDBJ whole genome shotgun (WGS) entry which is preliminary data.</text>
</comment>
<feature type="transmembrane region" description="Helical" evidence="1">
    <location>
        <begin position="12"/>
        <end position="30"/>
    </location>
</feature>
<evidence type="ECO:0000256" key="1">
    <source>
        <dbReference type="SAM" id="Phobius"/>
    </source>
</evidence>
<keyword evidence="1" id="KW-0812">Transmembrane</keyword>
<evidence type="ECO:0000313" key="4">
    <source>
        <dbReference type="Proteomes" id="UP000093757"/>
    </source>
</evidence>
<evidence type="ECO:0000313" key="5">
    <source>
        <dbReference type="Proteomes" id="UP000193928"/>
    </source>
</evidence>
<dbReference type="Proteomes" id="UP000093757">
    <property type="component" value="Unassembled WGS sequence"/>
</dbReference>
<accession>A0A1A6BLT5</accession>
<feature type="transmembrane region" description="Helical" evidence="1">
    <location>
        <begin position="42"/>
        <end position="63"/>
    </location>
</feature>
<keyword evidence="5" id="KW-1185">Reference proteome</keyword>
<name>A0A1A6BLT5_MYCGO</name>
<organism evidence="2 4">
    <name type="scientific">Mycobacterium gordonae</name>
    <dbReference type="NCBI Taxonomy" id="1778"/>
    <lineage>
        <taxon>Bacteria</taxon>
        <taxon>Bacillati</taxon>
        <taxon>Actinomycetota</taxon>
        <taxon>Actinomycetes</taxon>
        <taxon>Mycobacteriales</taxon>
        <taxon>Mycobacteriaceae</taxon>
        <taxon>Mycobacterium</taxon>
    </lineage>
</organism>
<evidence type="ECO:0000313" key="3">
    <source>
        <dbReference type="EMBL" id="ORV79450.1"/>
    </source>
</evidence>
<sequence length="77" mass="8691">MLEFPLPQVLVFDRIGVVLWATLSTLIGFVRGHTLEDRPLAAFAVSFAVALAFAGCIELVRWLRRRLESRARPARRA</sequence>
<evidence type="ECO:0000313" key="2">
    <source>
        <dbReference type="EMBL" id="OBS03174.1"/>
    </source>
</evidence>
<dbReference type="EMBL" id="MAEM01000095">
    <property type="protein sequence ID" value="OBS03174.1"/>
    <property type="molecule type" value="Genomic_DNA"/>
</dbReference>
<reference evidence="2 4" key="2">
    <citation type="submission" date="2016-06" db="EMBL/GenBank/DDBJ databases">
        <authorList>
            <person name="Kjaerup R.B."/>
            <person name="Dalgaard T.S."/>
            <person name="Juul-Madsen H.R."/>
        </authorList>
    </citation>
    <scope>NUCLEOTIDE SEQUENCE [LARGE SCALE GENOMIC DNA]</scope>
    <source>
        <strain evidence="2 4">1245752.6</strain>
    </source>
</reference>
<dbReference type="EMBL" id="LQOY01000150">
    <property type="protein sequence ID" value="ORV79450.1"/>
    <property type="molecule type" value="Genomic_DNA"/>
</dbReference>
<gene>
    <name evidence="2" type="ORF">A9W98_11115</name>
    <name evidence="3" type="ORF">AWC08_30865</name>
</gene>
<reference evidence="3 5" key="1">
    <citation type="submission" date="2016-01" db="EMBL/GenBank/DDBJ databases">
        <title>The new phylogeny of the genus Mycobacterium.</title>
        <authorList>
            <person name="Tarcisio F."/>
            <person name="Conor M."/>
            <person name="Antonella G."/>
            <person name="Elisabetta G."/>
            <person name="Giulia F.S."/>
            <person name="Sara T."/>
            <person name="Anna F."/>
            <person name="Clotilde B."/>
            <person name="Roberto B."/>
            <person name="Veronica D.S."/>
            <person name="Fabio R."/>
            <person name="Monica P."/>
            <person name="Olivier J."/>
            <person name="Enrico T."/>
            <person name="Nicola S."/>
        </authorList>
    </citation>
    <scope>NUCLEOTIDE SEQUENCE [LARGE SCALE GENOMIC DNA]</scope>
    <source>
        <strain evidence="3 5">DSM 44160</strain>
    </source>
</reference>
<dbReference type="AlphaFoldDB" id="A0A1A6BLT5"/>
<dbReference type="Proteomes" id="UP000193928">
    <property type="component" value="Unassembled WGS sequence"/>
</dbReference>
<keyword evidence="1" id="KW-1133">Transmembrane helix</keyword>
<keyword evidence="1" id="KW-0472">Membrane</keyword>
<proteinExistence type="predicted"/>